<sequence length="503" mass="56627">MSTILERKKTSTLLNEVDVYASKAPSCRQSTTSIAAEFAPDLDAIALWINNPHCSTFIRNSSVNLWLNYQISLIDELIEKQLNAILHHDKFQALESAWQGLHYLTESTGQNRKCKVKFLDASWRLITKDQQRASEPQQSGLFELVYNKEFGIAGGEPFGALIGDYRVNHMPNKDHPYDDVYTLTGISQVAAASFTSFICGAHPSLFGLDDFQQMNLSINLESIFNHKEYARWNALRNTLDSRFITITLPGILMRQPYERSESHVLNFKENVSSPDSLDYLWGNSAFALGSVLIREFNDVGWFSHIRGVPRDYFGGGLVTAFKCHKGQADNKDKILTPTLITDNMDRELGNLGLLPLCACYEAPFAAFYSSSTLHRSQKFDNKSATANARISAMLQQLLCASRFAHYIKVMIRDKVGSFSSASDCEQQLQSWLNKYSTGGDNLKWETMARYPLNEARVRVSDIRSTTGSYHCSIHLKPHYIVDELISELMLTTEISSLGVTTTS</sequence>
<dbReference type="Proteomes" id="UP000275394">
    <property type="component" value="Unassembled WGS sequence"/>
</dbReference>
<keyword evidence="4" id="KW-1185">Reference proteome</keyword>
<dbReference type="InterPro" id="IPR010269">
    <property type="entry name" value="T6SS_TssC-like"/>
</dbReference>
<organism evidence="3 4">
    <name type="scientific">Sinobacterium caligoides</name>
    <dbReference type="NCBI Taxonomy" id="933926"/>
    <lineage>
        <taxon>Bacteria</taxon>
        <taxon>Pseudomonadati</taxon>
        <taxon>Pseudomonadota</taxon>
        <taxon>Gammaproteobacteria</taxon>
        <taxon>Cellvibrionales</taxon>
        <taxon>Spongiibacteraceae</taxon>
        <taxon>Sinobacterium</taxon>
    </lineage>
</organism>
<accession>A0A3N2DJR4</accession>
<comment type="caution">
    <text evidence="3">The sequence shown here is derived from an EMBL/GenBank/DDBJ whole genome shotgun (WGS) entry which is preliminary data.</text>
</comment>
<feature type="domain" description="TssC1 N-terminal" evidence="1">
    <location>
        <begin position="70"/>
        <end position="374"/>
    </location>
</feature>
<reference evidence="3 4" key="1">
    <citation type="submission" date="2018-11" db="EMBL/GenBank/DDBJ databases">
        <title>Genomic Encyclopedia of Type Strains, Phase IV (KMG-IV): sequencing the most valuable type-strain genomes for metagenomic binning, comparative biology and taxonomic classification.</title>
        <authorList>
            <person name="Goeker M."/>
        </authorList>
    </citation>
    <scope>NUCLEOTIDE SEQUENCE [LARGE SCALE GENOMIC DNA]</scope>
    <source>
        <strain evidence="3 4">DSM 100316</strain>
    </source>
</reference>
<evidence type="ECO:0000259" key="2">
    <source>
        <dbReference type="Pfam" id="PF18945"/>
    </source>
</evidence>
<name>A0A3N2DJR4_9GAMM</name>
<dbReference type="InterPro" id="IPR044032">
    <property type="entry name" value="TssC1_C"/>
</dbReference>
<dbReference type="RefSeq" id="WP_123713037.1">
    <property type="nucleotide sequence ID" value="NZ_RKHR01000005.1"/>
</dbReference>
<dbReference type="NCBIfam" id="TIGR03355">
    <property type="entry name" value="VI_chp_2"/>
    <property type="match status" value="1"/>
</dbReference>
<dbReference type="EMBL" id="RKHR01000005">
    <property type="protein sequence ID" value="ROS00043.1"/>
    <property type="molecule type" value="Genomic_DNA"/>
</dbReference>
<dbReference type="InterPro" id="IPR044031">
    <property type="entry name" value="TssC1_N"/>
</dbReference>
<protein>
    <submittedName>
        <fullName evidence="3">Type VI secretion system protein ImpD</fullName>
    </submittedName>
</protein>
<feature type="domain" description="TssC1 C-terminal" evidence="2">
    <location>
        <begin position="384"/>
        <end position="494"/>
    </location>
</feature>
<dbReference type="OrthoDB" id="9764000at2"/>
<proteinExistence type="predicted"/>
<gene>
    <name evidence="3" type="ORF">EDC56_2677</name>
</gene>
<dbReference type="Pfam" id="PF05943">
    <property type="entry name" value="VipB"/>
    <property type="match status" value="1"/>
</dbReference>
<evidence type="ECO:0000313" key="3">
    <source>
        <dbReference type="EMBL" id="ROS00043.1"/>
    </source>
</evidence>
<dbReference type="PANTHER" id="PTHR35565">
    <property type="entry name" value="CYTOPLASMIC PROTEIN-RELATED"/>
    <property type="match status" value="1"/>
</dbReference>
<dbReference type="AlphaFoldDB" id="A0A3N2DJR4"/>
<dbReference type="PANTHER" id="PTHR35565:SF3">
    <property type="entry name" value="TYPE VI SECRETION SYSTEM SHEATH PROTEIN TSSC1"/>
    <property type="match status" value="1"/>
</dbReference>
<evidence type="ECO:0000259" key="1">
    <source>
        <dbReference type="Pfam" id="PF05943"/>
    </source>
</evidence>
<dbReference type="Pfam" id="PF18945">
    <property type="entry name" value="VipB_2"/>
    <property type="match status" value="1"/>
</dbReference>
<evidence type="ECO:0000313" key="4">
    <source>
        <dbReference type="Proteomes" id="UP000275394"/>
    </source>
</evidence>